<comment type="function">
    <text evidence="8">Component of the Mediator complex, a coactivator involved in the regulated transcription of nearly all RNA polymerase II-dependent genes. Mediator functions as a bridge to convey information from gene-specific regulatory proteins to the basal RNA polymerase II transcription machinery. Mediator is recruited to promoters by direct interactions with regulatory proteins and serves as a scaffold for the assembly of a functional preinitiation complex with RNA polymerase II and the general transcription factors.</text>
</comment>
<sequence>MSSSGTKQKLLSLIVDFEIISKELLDVISSKGQRHSSIDTGQLVELLVSKDEELQETIKTAIRQVEVHKNTEEIKAKIAQRDYEIRQLQNSLREAESLLSVAIYEGKQKLAVAKRARHNKLPVDDVIKYAHKISASHSVVAPPNWVQGDPRRPFPTENDMRNGWLGKIRELPANLIQTRGLSEALATRAPSNSQTGVSSWPTPVESTLTPSVPTRGKEPDDVEIMSSESSSSSSSED</sequence>
<keyword evidence="5 8" id="KW-0804">Transcription</keyword>
<accession>A0A7I8VUP1</accession>
<evidence type="ECO:0000256" key="9">
    <source>
        <dbReference type="SAM" id="MobiDB-lite"/>
    </source>
</evidence>
<evidence type="ECO:0000313" key="10">
    <source>
        <dbReference type="EMBL" id="CAD5119256.1"/>
    </source>
</evidence>
<evidence type="ECO:0000256" key="1">
    <source>
        <dbReference type="ARBA" id="ARBA00004123"/>
    </source>
</evidence>
<dbReference type="AlphaFoldDB" id="A0A7I8VUP1"/>
<reference evidence="10 11" key="1">
    <citation type="submission" date="2020-08" db="EMBL/GenBank/DDBJ databases">
        <authorList>
            <person name="Hejnol A."/>
        </authorList>
    </citation>
    <scope>NUCLEOTIDE SEQUENCE [LARGE SCALE GENOMIC DNA]</scope>
</reference>
<evidence type="ECO:0000256" key="6">
    <source>
        <dbReference type="ARBA" id="ARBA00023242"/>
    </source>
</evidence>
<feature type="compositionally biased region" description="Low complexity" evidence="9">
    <location>
        <begin position="226"/>
        <end position="237"/>
    </location>
</feature>
<name>A0A7I8VUP1_9ANNE</name>
<dbReference type="GO" id="GO:0070847">
    <property type="term" value="C:core mediator complex"/>
    <property type="evidence" value="ECO:0007669"/>
    <property type="project" value="TreeGrafter"/>
</dbReference>
<feature type="region of interest" description="Disordered" evidence="9">
    <location>
        <begin position="186"/>
        <end position="237"/>
    </location>
</feature>
<comment type="similarity">
    <text evidence="2 8">Belongs to the Mediator complex subunit 4 family.</text>
</comment>
<evidence type="ECO:0000256" key="3">
    <source>
        <dbReference type="ARBA" id="ARBA00020629"/>
    </source>
</evidence>
<evidence type="ECO:0000256" key="4">
    <source>
        <dbReference type="ARBA" id="ARBA00023015"/>
    </source>
</evidence>
<proteinExistence type="inferred from homology"/>
<keyword evidence="6 8" id="KW-0539">Nucleus</keyword>
<gene>
    <name evidence="8" type="primary">MED4</name>
    <name evidence="10" type="ORF">DGYR_LOCUS7527</name>
</gene>
<dbReference type="GO" id="GO:0006357">
    <property type="term" value="P:regulation of transcription by RNA polymerase II"/>
    <property type="evidence" value="ECO:0007669"/>
    <property type="project" value="InterPro"/>
</dbReference>
<evidence type="ECO:0000256" key="5">
    <source>
        <dbReference type="ARBA" id="ARBA00023163"/>
    </source>
</evidence>
<dbReference type="GO" id="GO:0016592">
    <property type="term" value="C:mediator complex"/>
    <property type="evidence" value="ECO:0007669"/>
    <property type="project" value="InterPro"/>
</dbReference>
<dbReference type="GO" id="GO:0003712">
    <property type="term" value="F:transcription coregulator activity"/>
    <property type="evidence" value="ECO:0007669"/>
    <property type="project" value="InterPro"/>
</dbReference>
<dbReference type="Proteomes" id="UP000549394">
    <property type="component" value="Unassembled WGS sequence"/>
</dbReference>
<evidence type="ECO:0000256" key="2">
    <source>
        <dbReference type="ARBA" id="ARBA00009626"/>
    </source>
</evidence>
<evidence type="ECO:0000313" key="11">
    <source>
        <dbReference type="Proteomes" id="UP000549394"/>
    </source>
</evidence>
<dbReference type="InterPro" id="IPR019258">
    <property type="entry name" value="Mediator_Med4"/>
</dbReference>
<dbReference type="Pfam" id="PF10018">
    <property type="entry name" value="Med4"/>
    <property type="match status" value="1"/>
</dbReference>
<organism evidence="10 11">
    <name type="scientific">Dimorphilus gyrociliatus</name>
    <dbReference type="NCBI Taxonomy" id="2664684"/>
    <lineage>
        <taxon>Eukaryota</taxon>
        <taxon>Metazoa</taxon>
        <taxon>Spiralia</taxon>
        <taxon>Lophotrochozoa</taxon>
        <taxon>Annelida</taxon>
        <taxon>Polychaeta</taxon>
        <taxon>Polychaeta incertae sedis</taxon>
        <taxon>Dinophilidae</taxon>
        <taxon>Dimorphilus</taxon>
    </lineage>
</organism>
<keyword evidence="8" id="KW-0010">Activator</keyword>
<feature type="compositionally biased region" description="Polar residues" evidence="9">
    <location>
        <begin position="189"/>
        <end position="212"/>
    </location>
</feature>
<dbReference type="PANTHER" id="PTHR13208">
    <property type="entry name" value="MEDIATOR OF RNA POLYMERASE II TRANSCRIPTION SUBUNIT 4"/>
    <property type="match status" value="1"/>
</dbReference>
<dbReference type="EMBL" id="CAJFCJ010000009">
    <property type="protein sequence ID" value="CAD5119256.1"/>
    <property type="molecule type" value="Genomic_DNA"/>
</dbReference>
<evidence type="ECO:0000256" key="8">
    <source>
        <dbReference type="RuleBase" id="RU364141"/>
    </source>
</evidence>
<keyword evidence="4 8" id="KW-0805">Transcription regulation</keyword>
<protein>
    <recommendedName>
        <fullName evidence="3 8">Mediator of RNA polymerase II transcription subunit 4</fullName>
    </recommendedName>
    <alternativeName>
        <fullName evidence="7 8">Mediator complex subunit 4</fullName>
    </alternativeName>
</protein>
<comment type="subcellular location">
    <subcellularLocation>
        <location evidence="1 8">Nucleus</location>
    </subcellularLocation>
</comment>
<evidence type="ECO:0000256" key="7">
    <source>
        <dbReference type="ARBA" id="ARBA00031257"/>
    </source>
</evidence>
<comment type="caution">
    <text evidence="10">The sequence shown here is derived from an EMBL/GenBank/DDBJ whole genome shotgun (WGS) entry which is preliminary data.</text>
</comment>
<comment type="subunit">
    <text evidence="8">Component of the Mediator complex.</text>
</comment>
<keyword evidence="11" id="KW-1185">Reference proteome</keyword>
<dbReference type="PANTHER" id="PTHR13208:SF2">
    <property type="entry name" value="MEDIATOR OF RNA POLYMERASE II TRANSCRIPTION SUBUNIT 4"/>
    <property type="match status" value="1"/>
</dbReference>
<dbReference type="OrthoDB" id="1929813at2759"/>